<dbReference type="Proteomes" id="UP000563151">
    <property type="component" value="Unassembled WGS sequence"/>
</dbReference>
<evidence type="ECO:0000256" key="2">
    <source>
        <dbReference type="ARBA" id="ARBA00022485"/>
    </source>
</evidence>
<dbReference type="SUPFAM" id="SSF54862">
    <property type="entry name" value="4Fe-4S ferredoxins"/>
    <property type="match status" value="1"/>
</dbReference>
<feature type="transmembrane region" description="Helical" evidence="7">
    <location>
        <begin position="120"/>
        <end position="140"/>
    </location>
</feature>
<dbReference type="GO" id="GO:0046872">
    <property type="term" value="F:metal ion binding"/>
    <property type="evidence" value="ECO:0007669"/>
    <property type="project" value="UniProtKB-KW"/>
</dbReference>
<dbReference type="InterPro" id="IPR017896">
    <property type="entry name" value="4Fe4S_Fe-S-bd"/>
</dbReference>
<name>A0A923E7A6_CLOTT</name>
<sequence length="289" mass="32504">MDNLKRKLVQIITLISTNGYFKGFLDGHIYRGKTKRLCVPGLNCYSCPGALGSCPIGSLQAVIGDLKYKFSFYVVGFLTLIGITMGRFVCGWLCPFGLIQELLHKIPSPKFKLSKKFNRLKYLKYIILLVFVILLPMFWVNDIGMGDPTFCKYICPAGTLEGGIPLTLLDTSLRSAIGFLFVWKTTLLIITIILSIIIFRPFCRFICPLGAIYSLFNQISFYRLEVDKNMCTSCGKCSRKCKMNIEVYKHPNSLECIRCGECKDVCPHNAIKTVFKTTASIATSKSKTI</sequence>
<keyword evidence="2" id="KW-0004">4Fe-4S</keyword>
<dbReference type="AlphaFoldDB" id="A0A923E7A6"/>
<gene>
    <name evidence="9" type="ORF">HGG79_08675</name>
</gene>
<evidence type="ECO:0000256" key="4">
    <source>
        <dbReference type="ARBA" id="ARBA00022982"/>
    </source>
</evidence>
<reference evidence="9 10" key="1">
    <citation type="submission" date="2020-04" db="EMBL/GenBank/DDBJ databases">
        <title>Genomic insights into acetone-butanol-ethanol (ABE) fermentation by sequencing solventogenic clostridia strains.</title>
        <authorList>
            <person name="Brown S."/>
        </authorList>
    </citation>
    <scope>NUCLEOTIDE SEQUENCE [LARGE SCALE GENOMIC DNA]</scope>
    <source>
        <strain evidence="9 10">DJ011</strain>
    </source>
</reference>
<proteinExistence type="predicted"/>
<evidence type="ECO:0000256" key="6">
    <source>
        <dbReference type="ARBA" id="ARBA00023014"/>
    </source>
</evidence>
<feature type="transmembrane region" description="Helical" evidence="7">
    <location>
        <begin position="176"/>
        <end position="199"/>
    </location>
</feature>
<evidence type="ECO:0000259" key="8">
    <source>
        <dbReference type="PROSITE" id="PS51379"/>
    </source>
</evidence>
<evidence type="ECO:0000313" key="9">
    <source>
        <dbReference type="EMBL" id="MBC2397847.1"/>
    </source>
</evidence>
<dbReference type="RefSeq" id="WP_051593317.1">
    <property type="nucleotide sequence ID" value="NZ_JAAZWO010000008.1"/>
</dbReference>
<evidence type="ECO:0000256" key="3">
    <source>
        <dbReference type="ARBA" id="ARBA00022723"/>
    </source>
</evidence>
<keyword evidence="4" id="KW-0249">Electron transport</keyword>
<accession>A0A923E7A6</accession>
<dbReference type="InterPro" id="IPR051684">
    <property type="entry name" value="Electron_Trans/Redox"/>
</dbReference>
<dbReference type="EMBL" id="JAAZWO010000008">
    <property type="protein sequence ID" value="MBC2397847.1"/>
    <property type="molecule type" value="Genomic_DNA"/>
</dbReference>
<dbReference type="PANTHER" id="PTHR30176">
    <property type="entry name" value="FERREDOXIN-TYPE PROTEIN NAPH"/>
    <property type="match status" value="1"/>
</dbReference>
<evidence type="ECO:0000313" key="10">
    <source>
        <dbReference type="Proteomes" id="UP000563151"/>
    </source>
</evidence>
<dbReference type="Pfam" id="PF00037">
    <property type="entry name" value="Fer4"/>
    <property type="match status" value="1"/>
</dbReference>
<dbReference type="PANTHER" id="PTHR30176:SF3">
    <property type="entry name" value="FERREDOXIN-TYPE PROTEIN NAPH"/>
    <property type="match status" value="1"/>
</dbReference>
<dbReference type="Gene3D" id="3.30.70.20">
    <property type="match status" value="1"/>
</dbReference>
<organism evidence="9 10">
    <name type="scientific">Clostridium tetanomorphum</name>
    <dbReference type="NCBI Taxonomy" id="1553"/>
    <lineage>
        <taxon>Bacteria</taxon>
        <taxon>Bacillati</taxon>
        <taxon>Bacillota</taxon>
        <taxon>Clostridia</taxon>
        <taxon>Eubacteriales</taxon>
        <taxon>Clostridiaceae</taxon>
        <taxon>Clostridium</taxon>
    </lineage>
</organism>
<protein>
    <submittedName>
        <fullName evidence="9">4Fe-4S binding protein</fullName>
    </submittedName>
</protein>
<feature type="domain" description="4Fe-4S ferredoxin-type" evidence="8">
    <location>
        <begin position="222"/>
        <end position="244"/>
    </location>
</feature>
<dbReference type="GO" id="GO:0051539">
    <property type="term" value="F:4 iron, 4 sulfur cluster binding"/>
    <property type="evidence" value="ECO:0007669"/>
    <property type="project" value="UniProtKB-KW"/>
</dbReference>
<keyword evidence="7" id="KW-1133">Transmembrane helix</keyword>
<evidence type="ECO:0000256" key="7">
    <source>
        <dbReference type="SAM" id="Phobius"/>
    </source>
</evidence>
<keyword evidence="7" id="KW-0472">Membrane</keyword>
<keyword evidence="7" id="KW-0812">Transmembrane</keyword>
<dbReference type="Pfam" id="PF12801">
    <property type="entry name" value="Fer4_5"/>
    <property type="match status" value="2"/>
</dbReference>
<feature type="transmembrane region" description="Helical" evidence="7">
    <location>
        <begin position="72"/>
        <end position="99"/>
    </location>
</feature>
<evidence type="ECO:0000256" key="1">
    <source>
        <dbReference type="ARBA" id="ARBA00022448"/>
    </source>
</evidence>
<keyword evidence="6" id="KW-0411">Iron-sulfur</keyword>
<dbReference type="PROSITE" id="PS51379">
    <property type="entry name" value="4FE4S_FER_2"/>
    <property type="match status" value="2"/>
</dbReference>
<evidence type="ECO:0000256" key="5">
    <source>
        <dbReference type="ARBA" id="ARBA00023004"/>
    </source>
</evidence>
<dbReference type="InterPro" id="IPR017900">
    <property type="entry name" value="4Fe4S_Fe_S_CS"/>
</dbReference>
<comment type="caution">
    <text evidence="9">The sequence shown here is derived from an EMBL/GenBank/DDBJ whole genome shotgun (WGS) entry which is preliminary data.</text>
</comment>
<dbReference type="GO" id="GO:0005886">
    <property type="term" value="C:plasma membrane"/>
    <property type="evidence" value="ECO:0007669"/>
    <property type="project" value="TreeGrafter"/>
</dbReference>
<keyword evidence="10" id="KW-1185">Reference proteome</keyword>
<feature type="domain" description="4Fe-4S ferredoxin-type" evidence="8">
    <location>
        <begin position="245"/>
        <end position="276"/>
    </location>
</feature>
<keyword evidence="1" id="KW-0813">Transport</keyword>
<dbReference type="PROSITE" id="PS00198">
    <property type="entry name" value="4FE4S_FER_1"/>
    <property type="match status" value="1"/>
</dbReference>
<keyword evidence="3" id="KW-0479">Metal-binding</keyword>
<keyword evidence="5" id="KW-0408">Iron</keyword>